<evidence type="ECO:0000313" key="2">
    <source>
        <dbReference type="Proteomes" id="UP000663827"/>
    </source>
</evidence>
<accession>A0A8H3DZL0</accession>
<dbReference type="GO" id="GO:0020037">
    <property type="term" value="F:heme binding"/>
    <property type="evidence" value="ECO:0007669"/>
    <property type="project" value="InterPro"/>
</dbReference>
<dbReference type="GO" id="GO:0005506">
    <property type="term" value="F:iron ion binding"/>
    <property type="evidence" value="ECO:0007669"/>
    <property type="project" value="InterPro"/>
</dbReference>
<dbReference type="AlphaFoldDB" id="A0A8H3DZL0"/>
<gene>
    <name evidence="1" type="ORF">RDB_LOCUS58409</name>
</gene>
<dbReference type="Gene3D" id="1.10.630.10">
    <property type="entry name" value="Cytochrome P450"/>
    <property type="match status" value="1"/>
</dbReference>
<name>A0A8H3DZL0_9AGAM</name>
<dbReference type="Proteomes" id="UP000663827">
    <property type="component" value="Unassembled WGS sequence"/>
</dbReference>
<evidence type="ECO:0000313" key="1">
    <source>
        <dbReference type="EMBL" id="CAE7124342.1"/>
    </source>
</evidence>
<proteinExistence type="predicted"/>
<reference evidence="1" key="1">
    <citation type="submission" date="2021-01" db="EMBL/GenBank/DDBJ databases">
        <authorList>
            <person name="Kaushik A."/>
        </authorList>
    </citation>
    <scope>NUCLEOTIDE SEQUENCE</scope>
    <source>
        <strain evidence="1">AG5</strain>
    </source>
</reference>
<protein>
    <submittedName>
        <fullName evidence="1">Uncharacterized protein</fullName>
    </submittedName>
</protein>
<dbReference type="GO" id="GO:0016705">
    <property type="term" value="F:oxidoreductase activity, acting on paired donors, with incorporation or reduction of molecular oxygen"/>
    <property type="evidence" value="ECO:0007669"/>
    <property type="project" value="InterPro"/>
</dbReference>
<dbReference type="EMBL" id="CAJNJQ010001167">
    <property type="protein sequence ID" value="CAE7124342.1"/>
    <property type="molecule type" value="Genomic_DNA"/>
</dbReference>
<sequence>MNTPTNIPLSLVVSLAVCWLAYKFIKSNFSPAHRLPGPDAAHWMWGHELIVNESPFDEAYTQWTDSFGPTYKIKGAMFHPDIIVTSDPEALDSILRKGVYSYSTHFSP</sequence>
<dbReference type="SUPFAM" id="SSF48264">
    <property type="entry name" value="Cytochrome P450"/>
    <property type="match status" value="1"/>
</dbReference>
<dbReference type="InterPro" id="IPR036396">
    <property type="entry name" value="Cyt_P450_sf"/>
</dbReference>
<comment type="caution">
    <text evidence="1">The sequence shown here is derived from an EMBL/GenBank/DDBJ whole genome shotgun (WGS) entry which is preliminary data.</text>
</comment>
<organism evidence="1 2">
    <name type="scientific">Rhizoctonia solani</name>
    <dbReference type="NCBI Taxonomy" id="456999"/>
    <lineage>
        <taxon>Eukaryota</taxon>
        <taxon>Fungi</taxon>
        <taxon>Dikarya</taxon>
        <taxon>Basidiomycota</taxon>
        <taxon>Agaricomycotina</taxon>
        <taxon>Agaricomycetes</taxon>
        <taxon>Cantharellales</taxon>
        <taxon>Ceratobasidiaceae</taxon>
        <taxon>Rhizoctonia</taxon>
    </lineage>
</organism>
<dbReference type="GO" id="GO:0004497">
    <property type="term" value="F:monooxygenase activity"/>
    <property type="evidence" value="ECO:0007669"/>
    <property type="project" value="InterPro"/>
</dbReference>